<feature type="domain" description="RagB/SusD" evidence="7">
    <location>
        <begin position="351"/>
        <end position="572"/>
    </location>
</feature>
<comment type="subcellular location">
    <subcellularLocation>
        <location evidence="1">Cell outer membrane</location>
    </subcellularLocation>
</comment>
<feature type="signal peptide" evidence="6">
    <location>
        <begin position="1"/>
        <end position="23"/>
    </location>
</feature>
<comment type="caution">
    <text evidence="9">The sequence shown here is derived from an EMBL/GenBank/DDBJ whole genome shotgun (WGS) entry which is preliminary data.</text>
</comment>
<name>A0A0E9LW18_9BACT</name>
<dbReference type="RefSeq" id="WP_062124353.1">
    <property type="nucleotide sequence ID" value="NZ_BAZW01000013.1"/>
</dbReference>
<dbReference type="InterPro" id="IPR033985">
    <property type="entry name" value="SusD-like_N"/>
</dbReference>
<dbReference type="EMBL" id="BAZW01000013">
    <property type="protein sequence ID" value="GAO29787.1"/>
    <property type="molecule type" value="Genomic_DNA"/>
</dbReference>
<keyword evidence="3 6" id="KW-0732">Signal</keyword>
<evidence type="ECO:0000259" key="8">
    <source>
        <dbReference type="Pfam" id="PF14322"/>
    </source>
</evidence>
<evidence type="ECO:0000256" key="6">
    <source>
        <dbReference type="SAM" id="SignalP"/>
    </source>
</evidence>
<dbReference type="Pfam" id="PF07980">
    <property type="entry name" value="SusD_RagB"/>
    <property type="match status" value="1"/>
</dbReference>
<evidence type="ECO:0000313" key="9">
    <source>
        <dbReference type="EMBL" id="GAO29787.1"/>
    </source>
</evidence>
<dbReference type="Pfam" id="PF14322">
    <property type="entry name" value="SusD-like_3"/>
    <property type="match status" value="1"/>
</dbReference>
<keyword evidence="4" id="KW-0472">Membrane</keyword>
<dbReference type="GO" id="GO:0009279">
    <property type="term" value="C:cell outer membrane"/>
    <property type="evidence" value="ECO:0007669"/>
    <property type="project" value="UniProtKB-SubCell"/>
</dbReference>
<evidence type="ECO:0000256" key="4">
    <source>
        <dbReference type="ARBA" id="ARBA00023136"/>
    </source>
</evidence>
<dbReference type="PROSITE" id="PS51257">
    <property type="entry name" value="PROKAR_LIPOPROTEIN"/>
    <property type="match status" value="1"/>
</dbReference>
<dbReference type="OrthoDB" id="618454at2"/>
<dbReference type="Proteomes" id="UP000032900">
    <property type="component" value="Unassembled WGS sequence"/>
</dbReference>
<proteinExistence type="inferred from homology"/>
<protein>
    <submittedName>
        <fullName evidence="9">Outer membrane protein</fullName>
    </submittedName>
</protein>
<evidence type="ECO:0000256" key="3">
    <source>
        <dbReference type="ARBA" id="ARBA00022729"/>
    </source>
</evidence>
<keyword evidence="5" id="KW-0998">Cell outer membrane</keyword>
<organism evidence="9 10">
    <name type="scientific">Geofilum rubicundum JCM 15548</name>
    <dbReference type="NCBI Taxonomy" id="1236989"/>
    <lineage>
        <taxon>Bacteria</taxon>
        <taxon>Pseudomonadati</taxon>
        <taxon>Bacteroidota</taxon>
        <taxon>Bacteroidia</taxon>
        <taxon>Marinilabiliales</taxon>
        <taxon>Marinilabiliaceae</taxon>
        <taxon>Geofilum</taxon>
    </lineage>
</organism>
<evidence type="ECO:0000259" key="7">
    <source>
        <dbReference type="Pfam" id="PF07980"/>
    </source>
</evidence>
<sequence length="572" mass="64249">MKSLRIYFITALGLVGLGLASCADSFLDVEPETSLFDENFYATQADAELALIGCYDGWQRTSSDADISFYLLSEVMSDQCFGATGTNDKRNYQIIDRFDISEEPTFTDLANNLWVSYYRGIFRCNKLLQELDNIAWNGEDEAARLVNRNRVEGETRVLRALLYFDMVRLFGNIPLLTEPTEENLPQVNPDEVYRLMAEDLLFGAGNIPANAYPKAKASENDGRITQHAAKALLARVYLYYTGYYDQTDLVGMVSAQQALTGLEEVIASEEFALVGEFKNLWEAASTTVEEDEAGNKVMQSSFAGRGNSETVLAQKFNYTQDYNGNMDGNRWLVMMGMRNTNIFPYGRGWGACTVHPKVAQAYDNGDTRRTASMIDFEGEGILADFEGIETQREYTGYSVKKYTPMSKWEQDPNTNEWRLVDGVAGLGEGDFQVSQYQDYIVIRYADVLLMAAELGSANAGEYLNRVRRRAYTVDGEVAAEFSEVAASEQNIMEERELEFAFEGLRYWDLLRQGVDYAASVISEEAGVEVLSGEETDQVVIESNNFTSKKGLFQIPQTQISLSNRLLKQNAGW</sequence>
<evidence type="ECO:0000256" key="2">
    <source>
        <dbReference type="ARBA" id="ARBA00006275"/>
    </source>
</evidence>
<feature type="domain" description="SusD-like N-terminal" evidence="8">
    <location>
        <begin position="80"/>
        <end position="238"/>
    </location>
</feature>
<comment type="similarity">
    <text evidence="2">Belongs to the SusD family.</text>
</comment>
<dbReference type="AlphaFoldDB" id="A0A0E9LW18"/>
<dbReference type="InterPro" id="IPR012944">
    <property type="entry name" value="SusD_RagB_dom"/>
</dbReference>
<dbReference type="STRING" id="1236989.JCM15548_12014"/>
<evidence type="ECO:0000256" key="1">
    <source>
        <dbReference type="ARBA" id="ARBA00004442"/>
    </source>
</evidence>
<reference evidence="9 10" key="1">
    <citation type="journal article" date="2015" name="Microbes Environ.">
        <title>Distribution and evolution of nitrogen fixation genes in the phylum bacteroidetes.</title>
        <authorList>
            <person name="Inoue J."/>
            <person name="Oshima K."/>
            <person name="Suda W."/>
            <person name="Sakamoto M."/>
            <person name="Iino T."/>
            <person name="Noda S."/>
            <person name="Hongoh Y."/>
            <person name="Hattori M."/>
            <person name="Ohkuma M."/>
        </authorList>
    </citation>
    <scope>NUCLEOTIDE SEQUENCE [LARGE SCALE GENOMIC DNA]</scope>
    <source>
        <strain evidence="9">JCM 15548</strain>
    </source>
</reference>
<evidence type="ECO:0000256" key="5">
    <source>
        <dbReference type="ARBA" id="ARBA00023237"/>
    </source>
</evidence>
<dbReference type="Gene3D" id="1.25.40.390">
    <property type="match status" value="1"/>
</dbReference>
<accession>A0A0E9LW18</accession>
<feature type="chain" id="PRO_5002428663" evidence="6">
    <location>
        <begin position="24"/>
        <end position="572"/>
    </location>
</feature>
<dbReference type="InterPro" id="IPR011990">
    <property type="entry name" value="TPR-like_helical_dom_sf"/>
</dbReference>
<gene>
    <name evidence="9" type="ORF">JCM15548_12014</name>
</gene>
<keyword evidence="10" id="KW-1185">Reference proteome</keyword>
<evidence type="ECO:0000313" key="10">
    <source>
        <dbReference type="Proteomes" id="UP000032900"/>
    </source>
</evidence>
<dbReference type="SUPFAM" id="SSF48452">
    <property type="entry name" value="TPR-like"/>
    <property type="match status" value="1"/>
</dbReference>